<evidence type="ECO:0000256" key="11">
    <source>
        <dbReference type="PROSITE-ProRule" id="PRU00042"/>
    </source>
</evidence>
<name>A0A504Z149_FASGI</name>
<evidence type="ECO:0000256" key="4">
    <source>
        <dbReference type="ARBA" id="ARBA00022737"/>
    </source>
</evidence>
<comment type="similarity">
    <text evidence="2">Belongs to the krueppel C2H2-type zinc-finger protein family.</text>
</comment>
<gene>
    <name evidence="14" type="ORF">FGIG_01383</name>
</gene>
<dbReference type="InterPro" id="IPR050331">
    <property type="entry name" value="Zinc_finger"/>
</dbReference>
<dbReference type="GO" id="GO:0008270">
    <property type="term" value="F:zinc ion binding"/>
    <property type="evidence" value="ECO:0007669"/>
    <property type="project" value="UniProtKB-KW"/>
</dbReference>
<keyword evidence="15" id="KW-1185">Reference proteome</keyword>
<evidence type="ECO:0000256" key="8">
    <source>
        <dbReference type="ARBA" id="ARBA00023125"/>
    </source>
</evidence>
<evidence type="ECO:0000256" key="7">
    <source>
        <dbReference type="ARBA" id="ARBA00023015"/>
    </source>
</evidence>
<dbReference type="PROSITE" id="PS50157">
    <property type="entry name" value="ZINC_FINGER_C2H2_2"/>
    <property type="match status" value="8"/>
</dbReference>
<dbReference type="PANTHER" id="PTHR16515">
    <property type="entry name" value="PR DOMAIN ZINC FINGER PROTEIN"/>
    <property type="match status" value="1"/>
</dbReference>
<evidence type="ECO:0000259" key="13">
    <source>
        <dbReference type="PROSITE" id="PS50157"/>
    </source>
</evidence>
<keyword evidence="9" id="KW-0804">Transcription</keyword>
<keyword evidence="7" id="KW-0805">Transcription regulation</keyword>
<feature type="compositionally biased region" description="Polar residues" evidence="12">
    <location>
        <begin position="268"/>
        <end position="277"/>
    </location>
</feature>
<dbReference type="AlphaFoldDB" id="A0A504Z149"/>
<evidence type="ECO:0000313" key="14">
    <source>
        <dbReference type="EMBL" id="TPP67394.1"/>
    </source>
</evidence>
<organism evidence="14 15">
    <name type="scientific">Fasciola gigantica</name>
    <name type="common">Giant liver fluke</name>
    <dbReference type="NCBI Taxonomy" id="46835"/>
    <lineage>
        <taxon>Eukaryota</taxon>
        <taxon>Metazoa</taxon>
        <taxon>Spiralia</taxon>
        <taxon>Lophotrochozoa</taxon>
        <taxon>Platyhelminthes</taxon>
        <taxon>Trematoda</taxon>
        <taxon>Digenea</taxon>
        <taxon>Plagiorchiida</taxon>
        <taxon>Echinostomata</taxon>
        <taxon>Echinostomatoidea</taxon>
        <taxon>Fasciolidae</taxon>
        <taxon>Fasciola</taxon>
    </lineage>
</organism>
<keyword evidence="4" id="KW-0677">Repeat</keyword>
<dbReference type="FunFam" id="3.30.160.60:FF:001480">
    <property type="entry name" value="Si:cabz01071911.3"/>
    <property type="match status" value="2"/>
</dbReference>
<feature type="domain" description="C2H2-type" evidence="13">
    <location>
        <begin position="388"/>
        <end position="415"/>
    </location>
</feature>
<dbReference type="SUPFAM" id="SSF57667">
    <property type="entry name" value="beta-beta-alpha zinc fingers"/>
    <property type="match status" value="4"/>
</dbReference>
<keyword evidence="10" id="KW-0539">Nucleus</keyword>
<dbReference type="SMART" id="SM00355">
    <property type="entry name" value="ZnF_C2H2"/>
    <property type="match status" value="9"/>
</dbReference>
<proteinExistence type="inferred from homology"/>
<dbReference type="FunFam" id="3.30.160.60:FF:000446">
    <property type="entry name" value="Zinc finger protein"/>
    <property type="match status" value="1"/>
</dbReference>
<dbReference type="PROSITE" id="PS00028">
    <property type="entry name" value="ZINC_FINGER_C2H2_1"/>
    <property type="match status" value="8"/>
</dbReference>
<evidence type="ECO:0000256" key="10">
    <source>
        <dbReference type="ARBA" id="ARBA00023242"/>
    </source>
</evidence>
<evidence type="ECO:0000256" key="9">
    <source>
        <dbReference type="ARBA" id="ARBA00023163"/>
    </source>
</evidence>
<sequence length="568" mass="62237">MNGLNSLLQGALNQSAASLTQPEVVQAVQKARYVNQPCAVQARTCCSLIPDEARKPDRSVLQHAAEQLWSKLKVDATSVTGLDCSLATCSTNTTTTTANTACQPRTILANLFIITTEKSIFPTSSSIVTNPSGSTFPIRFGILTHPTSSPTKPCETTEKRASDVEFDRTFAVVNDGVGADGGSSPTTAEPVALVTPSTSGSPLSSYPSSSSMSSASPLPFSLSSSSSSLSSETASLPQSAPTVEVTRTAWSPTESPPASMTVVKTEVTDSAGSQLTESKSDRTSDQSVDSPGTDSQPTPTRTGQYTCFTCRQHFQSHTGLKRHNLALHVTQILPCDQCVKVFRHPNALADHKKRVHGPREYVCGVCSADFATESYLRTHVRIHEEKQFCCAECKHCFSNHTDLKNHMRVHNGEKPFTCEVCGKSFRHVSGFYAHIRIHTGETPYNCEQCDKKFSNASNYRMHMKVHTKEMRFRCETCGKEFIQPSNYSRHLRIHTKERPYACNLCSAQFPYSTSLKRHQQRDHGVDLLSCRVCSKTFLNETSLVRHRTGCELRACVTTTGAELCAQLL</sequence>
<feature type="domain" description="C2H2-type" evidence="13">
    <location>
        <begin position="361"/>
        <end position="388"/>
    </location>
</feature>
<protein>
    <submittedName>
        <fullName evidence="14">Zinc finger protein 70</fullName>
    </submittedName>
</protein>
<dbReference type="OrthoDB" id="8918594at2759"/>
<dbReference type="GO" id="GO:0003677">
    <property type="term" value="F:DNA binding"/>
    <property type="evidence" value="ECO:0007669"/>
    <property type="project" value="UniProtKB-KW"/>
</dbReference>
<evidence type="ECO:0000256" key="5">
    <source>
        <dbReference type="ARBA" id="ARBA00022771"/>
    </source>
</evidence>
<feature type="domain" description="C2H2-type" evidence="13">
    <location>
        <begin position="472"/>
        <end position="499"/>
    </location>
</feature>
<evidence type="ECO:0000313" key="15">
    <source>
        <dbReference type="Proteomes" id="UP000316759"/>
    </source>
</evidence>
<dbReference type="GO" id="GO:0005634">
    <property type="term" value="C:nucleus"/>
    <property type="evidence" value="ECO:0007669"/>
    <property type="project" value="UniProtKB-SubCell"/>
</dbReference>
<dbReference type="Pfam" id="PF00096">
    <property type="entry name" value="zf-C2H2"/>
    <property type="match status" value="5"/>
</dbReference>
<feature type="compositionally biased region" description="Low complexity" evidence="12">
    <location>
        <begin position="193"/>
        <end position="239"/>
    </location>
</feature>
<feature type="region of interest" description="Disordered" evidence="12">
    <location>
        <begin position="176"/>
        <end position="300"/>
    </location>
</feature>
<evidence type="ECO:0000256" key="2">
    <source>
        <dbReference type="ARBA" id="ARBA00006991"/>
    </source>
</evidence>
<feature type="compositionally biased region" description="Polar residues" evidence="12">
    <location>
        <begin position="248"/>
        <end position="258"/>
    </location>
</feature>
<dbReference type="STRING" id="46835.A0A504Z149"/>
<feature type="domain" description="C2H2-type" evidence="13">
    <location>
        <begin position="333"/>
        <end position="361"/>
    </location>
</feature>
<dbReference type="PANTHER" id="PTHR16515:SF49">
    <property type="entry name" value="GASTRULA ZINC FINGER PROTEIN XLCGF49.1-LIKE-RELATED"/>
    <property type="match status" value="1"/>
</dbReference>
<dbReference type="EMBL" id="SUNJ01000733">
    <property type="protein sequence ID" value="TPP67394.1"/>
    <property type="molecule type" value="Genomic_DNA"/>
</dbReference>
<dbReference type="Gene3D" id="3.30.160.60">
    <property type="entry name" value="Classic Zinc Finger"/>
    <property type="match status" value="7"/>
</dbReference>
<feature type="domain" description="C2H2-type" evidence="13">
    <location>
        <begin position="500"/>
        <end position="523"/>
    </location>
</feature>
<accession>A0A504Z149</accession>
<keyword evidence="8" id="KW-0238">DNA-binding</keyword>
<comment type="subcellular location">
    <subcellularLocation>
        <location evidence="1">Nucleus</location>
    </subcellularLocation>
</comment>
<dbReference type="FunFam" id="3.30.160.60:FF:000646">
    <property type="entry name" value="Myeloid zinc finger 1"/>
    <property type="match status" value="1"/>
</dbReference>
<evidence type="ECO:0000256" key="3">
    <source>
        <dbReference type="ARBA" id="ARBA00022723"/>
    </source>
</evidence>
<dbReference type="InterPro" id="IPR036236">
    <property type="entry name" value="Znf_C2H2_sf"/>
</dbReference>
<feature type="domain" description="C2H2-type" evidence="13">
    <location>
        <begin position="416"/>
        <end position="443"/>
    </location>
</feature>
<keyword evidence="5 11" id="KW-0863">Zinc-finger</keyword>
<dbReference type="GO" id="GO:0010468">
    <property type="term" value="P:regulation of gene expression"/>
    <property type="evidence" value="ECO:0007669"/>
    <property type="project" value="TreeGrafter"/>
</dbReference>
<keyword evidence="3" id="KW-0479">Metal-binding</keyword>
<evidence type="ECO:0000256" key="1">
    <source>
        <dbReference type="ARBA" id="ARBA00004123"/>
    </source>
</evidence>
<keyword evidence="6" id="KW-0862">Zinc</keyword>
<evidence type="ECO:0000256" key="6">
    <source>
        <dbReference type="ARBA" id="ARBA00022833"/>
    </source>
</evidence>
<dbReference type="Proteomes" id="UP000316759">
    <property type="component" value="Unassembled WGS sequence"/>
</dbReference>
<feature type="domain" description="C2H2-type" evidence="13">
    <location>
        <begin position="444"/>
        <end position="471"/>
    </location>
</feature>
<dbReference type="InterPro" id="IPR013087">
    <property type="entry name" value="Znf_C2H2_type"/>
</dbReference>
<evidence type="ECO:0000256" key="12">
    <source>
        <dbReference type="SAM" id="MobiDB-lite"/>
    </source>
</evidence>
<feature type="domain" description="C2H2-type" evidence="13">
    <location>
        <begin position="305"/>
        <end position="328"/>
    </location>
</feature>
<feature type="compositionally biased region" description="Polar residues" evidence="12">
    <location>
        <begin position="285"/>
        <end position="300"/>
    </location>
</feature>
<reference evidence="14 15" key="1">
    <citation type="submission" date="2019-04" db="EMBL/GenBank/DDBJ databases">
        <title>Annotation for the trematode Fasciola gigantica.</title>
        <authorList>
            <person name="Choi Y.-J."/>
        </authorList>
    </citation>
    <scope>NUCLEOTIDE SEQUENCE [LARGE SCALE GENOMIC DNA]</scope>
    <source>
        <strain evidence="14">Uganda_cow_1</strain>
    </source>
</reference>
<comment type="caution">
    <text evidence="14">The sequence shown here is derived from an EMBL/GenBank/DDBJ whole genome shotgun (WGS) entry which is preliminary data.</text>
</comment>